<reference evidence="1" key="1">
    <citation type="submission" date="2020-02" db="EMBL/GenBank/DDBJ databases">
        <authorList>
            <person name="Meier V. D."/>
        </authorList>
    </citation>
    <scope>NUCLEOTIDE SEQUENCE</scope>
    <source>
        <strain evidence="1">AVDCRST_MAG88</strain>
    </source>
</reference>
<evidence type="ECO:0000313" key="1">
    <source>
        <dbReference type="EMBL" id="CAA9560161.1"/>
    </source>
</evidence>
<protein>
    <submittedName>
        <fullName evidence="1">Uncharacterized protein</fullName>
    </submittedName>
</protein>
<organism evidence="1">
    <name type="scientific">uncultured Thermomicrobiales bacterium</name>
    <dbReference type="NCBI Taxonomy" id="1645740"/>
    <lineage>
        <taxon>Bacteria</taxon>
        <taxon>Pseudomonadati</taxon>
        <taxon>Thermomicrobiota</taxon>
        <taxon>Thermomicrobia</taxon>
        <taxon>Thermomicrobiales</taxon>
        <taxon>environmental samples</taxon>
    </lineage>
</organism>
<name>A0A6J4UY79_9BACT</name>
<dbReference type="EMBL" id="CADCWM010000451">
    <property type="protein sequence ID" value="CAA9560161.1"/>
    <property type="molecule type" value="Genomic_DNA"/>
</dbReference>
<gene>
    <name evidence="1" type="ORF">AVDCRST_MAG88-1431</name>
</gene>
<proteinExistence type="predicted"/>
<sequence length="69" mass="7512">MPAVGRPAGPLWFAPAHPVDLDGRDGEYDAMIGDVAYCRVRHVDIAMEGTVNQEIVGVHFLDPSHIDDV</sequence>
<dbReference type="AlphaFoldDB" id="A0A6J4UY79"/>
<accession>A0A6J4UY79</accession>